<dbReference type="SUPFAM" id="SSF51011">
    <property type="entry name" value="Glycosyl hydrolase domain"/>
    <property type="match status" value="2"/>
</dbReference>
<keyword evidence="8 10" id="KW-0746">Sphingolipid metabolism</keyword>
<dbReference type="GO" id="GO:0051246">
    <property type="term" value="P:regulation of protein metabolic process"/>
    <property type="evidence" value="ECO:0007669"/>
    <property type="project" value="UniProtKB-ARBA"/>
</dbReference>
<dbReference type="GO" id="GO:0006914">
    <property type="term" value="P:autophagy"/>
    <property type="evidence" value="ECO:0007669"/>
    <property type="project" value="UniProtKB-ARBA"/>
</dbReference>
<feature type="domain" description="Glycosyl hydrolase family 30 beta sandwich" evidence="13">
    <location>
        <begin position="452"/>
        <end position="514"/>
    </location>
</feature>
<reference evidence="14 15" key="1">
    <citation type="journal article" date="2013" name="Nature">
        <title>Insights into bilaterian evolution from three spiralian genomes.</title>
        <authorList>
            <person name="Simakov O."/>
            <person name="Marletaz F."/>
            <person name="Cho S.J."/>
            <person name="Edsinger-Gonzales E."/>
            <person name="Havlak P."/>
            <person name="Hellsten U."/>
            <person name="Kuo D.H."/>
            <person name="Larsson T."/>
            <person name="Lv J."/>
            <person name="Arendt D."/>
            <person name="Savage R."/>
            <person name="Osoegawa K."/>
            <person name="de Jong P."/>
            <person name="Grimwood J."/>
            <person name="Chapman J.A."/>
            <person name="Shapiro H."/>
            <person name="Aerts A."/>
            <person name="Otillar R.P."/>
            <person name="Terry A.Y."/>
            <person name="Boore J.L."/>
            <person name="Grigoriev I.V."/>
            <person name="Lindberg D.R."/>
            <person name="Seaver E.C."/>
            <person name="Weisblat D.A."/>
            <person name="Putnam N.H."/>
            <person name="Rokhsar D.S."/>
        </authorList>
    </citation>
    <scope>NUCLEOTIDE SEQUENCE [LARGE SCALE GENOMIC DNA]</scope>
</reference>
<comment type="catalytic activity">
    <reaction evidence="1">
        <text>a beta-D-glucosyl-(1&lt;-&gt;1')-N-acylsphing-4-enine + H2O = an N-acylsphing-4-enine + D-glucose</text>
        <dbReference type="Rhea" id="RHEA:13269"/>
        <dbReference type="ChEBI" id="CHEBI:4167"/>
        <dbReference type="ChEBI" id="CHEBI:15377"/>
        <dbReference type="ChEBI" id="CHEBI:22801"/>
        <dbReference type="ChEBI" id="CHEBI:52639"/>
        <dbReference type="EC" id="3.2.1.45"/>
    </reaction>
    <physiologicalReaction direction="left-to-right" evidence="1">
        <dbReference type="Rhea" id="RHEA:13270"/>
    </physiologicalReaction>
</comment>
<gene>
    <name evidence="14" type="ORF">LOTGIDRAFT_158016</name>
</gene>
<protein>
    <recommendedName>
        <fullName evidence="5 10">Glucosylceramidase</fullName>
        <ecNumber evidence="5 10">3.2.1.45</ecNumber>
    </recommendedName>
</protein>
<keyword evidence="10" id="KW-0326">Glycosidase</keyword>
<dbReference type="GO" id="GO:0006680">
    <property type="term" value="P:glucosylceramide catabolic process"/>
    <property type="evidence" value="ECO:0007669"/>
    <property type="project" value="TreeGrafter"/>
</dbReference>
<organism evidence="14 15">
    <name type="scientific">Lottia gigantea</name>
    <name type="common">Giant owl limpet</name>
    <dbReference type="NCBI Taxonomy" id="225164"/>
    <lineage>
        <taxon>Eukaryota</taxon>
        <taxon>Metazoa</taxon>
        <taxon>Spiralia</taxon>
        <taxon>Lophotrochozoa</taxon>
        <taxon>Mollusca</taxon>
        <taxon>Gastropoda</taxon>
        <taxon>Patellogastropoda</taxon>
        <taxon>Lottioidea</taxon>
        <taxon>Lottiidae</taxon>
        <taxon>Lottia</taxon>
    </lineage>
</organism>
<dbReference type="EMBL" id="KB200701">
    <property type="protein sequence ID" value="ESP00722.1"/>
    <property type="molecule type" value="Genomic_DNA"/>
</dbReference>
<dbReference type="GO" id="GO:0006066">
    <property type="term" value="P:alcohol metabolic process"/>
    <property type="evidence" value="ECO:0007669"/>
    <property type="project" value="UniProtKB-ARBA"/>
</dbReference>
<keyword evidence="6 11" id="KW-0732">Signal</keyword>
<dbReference type="RefSeq" id="XP_009048841.1">
    <property type="nucleotide sequence ID" value="XM_009050593.1"/>
</dbReference>
<dbReference type="GO" id="GO:0016758">
    <property type="term" value="F:hexosyltransferase activity"/>
    <property type="evidence" value="ECO:0007669"/>
    <property type="project" value="UniProtKB-ARBA"/>
</dbReference>
<dbReference type="PANTHER" id="PTHR11069">
    <property type="entry name" value="GLUCOSYLCERAMIDASE"/>
    <property type="match status" value="1"/>
</dbReference>
<dbReference type="STRING" id="225164.V4B2P4"/>
<dbReference type="OMA" id="FGGIAWH"/>
<keyword evidence="15" id="KW-1185">Reference proteome</keyword>
<evidence type="ECO:0000256" key="2">
    <source>
        <dbReference type="ARBA" id="ARBA00004991"/>
    </source>
</evidence>
<dbReference type="CTD" id="20237597"/>
<dbReference type="KEGG" id="lgi:LOTGIDRAFT_158016"/>
<dbReference type="PRINTS" id="PR00843">
    <property type="entry name" value="GLHYDRLASE30"/>
</dbReference>
<dbReference type="GO" id="GO:0030163">
    <property type="term" value="P:protein catabolic process"/>
    <property type="evidence" value="ECO:0007669"/>
    <property type="project" value="UniProtKB-ARBA"/>
</dbReference>
<sequence length="518" mass="58648">MKTRSFDFFLFLLTSLAFINLSLASYPCAKKDFGHDSVVCVCNSTFCDTVEPVVNPGRQKGWVYTSSKTGDRFNKTGFTFTSKSLYSTIFTINRNISYQTIQGFGGAFTDAAGINILSLPVPVQEKLLQSYYSPQGIEYTIGRIPMASCDFSTHPYSYDDYSMDFQLTNFSLTMEDIKYKIPIIQKALSMSARNMSIFGSPWSAPAWMKTNKNMTGRGSLIGQPGGKYFKTWANYFVKFLQAYQSHNITLWGLTAQNEPLDGELPRFPFQSMGWTPEMQRDFIVQDLGPALHDNGFENVKLMILDDQRFLLPKWSSVVLSDKAASAYISGIAVHWYADAISSPSDLDKAHTNFPEKFLFASEACEGDLPWERHVDMGSWYRAEAYGHSIVQDMNHWVTGWTDWNIALDMQGGPNWVSNFVDAPIIVNKDKQEFYKQPMFYAMGHFSKFVVPGSKRMDIKTQGSTNLELTAFISPDSSIVLVILNRHDTEEAISIQDPELGYLNTKISAHTILTLVWWH</sequence>
<dbReference type="GO" id="GO:0042391">
    <property type="term" value="P:regulation of membrane potential"/>
    <property type="evidence" value="ECO:0007669"/>
    <property type="project" value="UniProtKB-ARBA"/>
</dbReference>
<evidence type="ECO:0000313" key="15">
    <source>
        <dbReference type="Proteomes" id="UP000030746"/>
    </source>
</evidence>
<evidence type="ECO:0000256" key="8">
    <source>
        <dbReference type="ARBA" id="ARBA00022919"/>
    </source>
</evidence>
<dbReference type="SMR" id="V4B2P4"/>
<evidence type="ECO:0000313" key="14">
    <source>
        <dbReference type="EMBL" id="ESP00722.1"/>
    </source>
</evidence>
<dbReference type="InterPro" id="IPR033452">
    <property type="entry name" value="GH30_C"/>
</dbReference>
<comment type="similarity">
    <text evidence="4 10">Belongs to the glycosyl hydrolase 30 family.</text>
</comment>
<dbReference type="Proteomes" id="UP000030746">
    <property type="component" value="Unassembled WGS sequence"/>
</dbReference>
<evidence type="ECO:0000259" key="13">
    <source>
        <dbReference type="Pfam" id="PF17189"/>
    </source>
</evidence>
<evidence type="ECO:0000256" key="9">
    <source>
        <dbReference type="ARBA" id="ARBA00023098"/>
    </source>
</evidence>
<dbReference type="Gene3D" id="3.20.20.80">
    <property type="entry name" value="Glycosidases"/>
    <property type="match status" value="1"/>
</dbReference>
<evidence type="ECO:0000259" key="12">
    <source>
        <dbReference type="Pfam" id="PF02055"/>
    </source>
</evidence>
<evidence type="ECO:0000256" key="7">
    <source>
        <dbReference type="ARBA" id="ARBA00022801"/>
    </source>
</evidence>
<feature type="domain" description="Glycosyl hydrolase family 30 TIM-barrel" evidence="12">
    <location>
        <begin position="101"/>
        <end position="449"/>
    </location>
</feature>
<dbReference type="GO" id="GO:0008202">
    <property type="term" value="P:steroid metabolic process"/>
    <property type="evidence" value="ECO:0007669"/>
    <property type="project" value="UniProtKB-ARBA"/>
</dbReference>
<dbReference type="InterPro" id="IPR001139">
    <property type="entry name" value="Glyco_hydro_30"/>
</dbReference>
<evidence type="ECO:0000256" key="4">
    <source>
        <dbReference type="ARBA" id="ARBA00005382"/>
    </source>
</evidence>
<dbReference type="Pfam" id="PF17189">
    <property type="entry name" value="Glyco_hydro_30C"/>
    <property type="match status" value="1"/>
</dbReference>
<dbReference type="GO" id="GO:0005102">
    <property type="term" value="F:signaling receptor binding"/>
    <property type="evidence" value="ECO:0007669"/>
    <property type="project" value="UniProtKB-ARBA"/>
</dbReference>
<keyword evidence="7 10" id="KW-0378">Hydrolase</keyword>
<dbReference type="Pfam" id="PF02055">
    <property type="entry name" value="Glyco_hydro_30"/>
    <property type="match status" value="1"/>
</dbReference>
<dbReference type="PANTHER" id="PTHR11069:SF23">
    <property type="entry name" value="LYSOSOMAL ACID GLUCOSYLCERAMIDASE"/>
    <property type="match status" value="1"/>
</dbReference>
<comment type="pathway">
    <text evidence="2">Sphingolipid metabolism.</text>
</comment>
<name>V4B2P4_LOTGI</name>
<dbReference type="AlphaFoldDB" id="V4B2P4"/>
<dbReference type="GO" id="GO:0007040">
    <property type="term" value="P:lysosome organization"/>
    <property type="evidence" value="ECO:0007669"/>
    <property type="project" value="UniProtKB-ARBA"/>
</dbReference>
<keyword evidence="9 10" id="KW-0443">Lipid metabolism</keyword>
<dbReference type="GO" id="GO:0016241">
    <property type="term" value="P:regulation of macroautophagy"/>
    <property type="evidence" value="ECO:0007669"/>
    <property type="project" value="UniProtKB-ARBA"/>
</dbReference>
<dbReference type="GeneID" id="20237597"/>
<dbReference type="GO" id="GO:0004348">
    <property type="term" value="F:glucosylceramidase activity"/>
    <property type="evidence" value="ECO:0007669"/>
    <property type="project" value="UniProtKB-EC"/>
</dbReference>
<dbReference type="InterPro" id="IPR033453">
    <property type="entry name" value="Glyco_hydro_30_TIM-barrel"/>
</dbReference>
<evidence type="ECO:0000256" key="3">
    <source>
        <dbReference type="ARBA" id="ARBA00005189"/>
    </source>
</evidence>
<evidence type="ECO:0000256" key="6">
    <source>
        <dbReference type="ARBA" id="ARBA00022729"/>
    </source>
</evidence>
<evidence type="ECO:0000256" key="1">
    <source>
        <dbReference type="ARBA" id="ARBA00001013"/>
    </source>
</evidence>
<dbReference type="HOGENOM" id="CLU_014379_1_2_1"/>
<dbReference type="InterPro" id="IPR017853">
    <property type="entry name" value="GH"/>
</dbReference>
<dbReference type="GO" id="GO:0010605">
    <property type="term" value="P:negative regulation of macromolecule metabolic process"/>
    <property type="evidence" value="ECO:0007669"/>
    <property type="project" value="UniProtKB-ARBA"/>
</dbReference>
<evidence type="ECO:0000256" key="10">
    <source>
        <dbReference type="RuleBase" id="RU361188"/>
    </source>
</evidence>
<comment type="pathway">
    <text evidence="3">Lipid metabolism.</text>
</comment>
<accession>V4B2P4</accession>
<evidence type="ECO:0000256" key="5">
    <source>
        <dbReference type="ARBA" id="ARBA00012658"/>
    </source>
</evidence>
<dbReference type="OrthoDB" id="2160638at2759"/>
<evidence type="ECO:0000256" key="11">
    <source>
        <dbReference type="SAM" id="SignalP"/>
    </source>
</evidence>
<dbReference type="GO" id="GO:0005774">
    <property type="term" value="C:vacuolar membrane"/>
    <property type="evidence" value="ECO:0007669"/>
    <property type="project" value="UniProtKB-ARBA"/>
</dbReference>
<feature type="chain" id="PRO_5004717171" description="Glucosylceramidase" evidence="11">
    <location>
        <begin position="25"/>
        <end position="518"/>
    </location>
</feature>
<dbReference type="GO" id="GO:0032006">
    <property type="term" value="P:regulation of TOR signaling"/>
    <property type="evidence" value="ECO:0007669"/>
    <property type="project" value="UniProtKB-ARBA"/>
</dbReference>
<dbReference type="GO" id="GO:0005764">
    <property type="term" value="C:lysosome"/>
    <property type="evidence" value="ECO:0007669"/>
    <property type="project" value="UniProtKB-ARBA"/>
</dbReference>
<dbReference type="FunFam" id="3.20.20.80:FF:000030">
    <property type="entry name" value="Lysosomal acid glucosylceramidase"/>
    <property type="match status" value="1"/>
</dbReference>
<dbReference type="SUPFAM" id="SSF51445">
    <property type="entry name" value="(Trans)glycosidases"/>
    <property type="match status" value="1"/>
</dbReference>
<feature type="signal peptide" evidence="11">
    <location>
        <begin position="1"/>
        <end position="24"/>
    </location>
</feature>
<proteinExistence type="inferred from homology"/>
<dbReference type="EC" id="3.2.1.45" evidence="5 10"/>